<evidence type="ECO:0000313" key="5">
    <source>
        <dbReference type="EMBL" id="GAA0865410.1"/>
    </source>
</evidence>
<keyword evidence="3 4" id="KW-0067">ATP-binding</keyword>
<comment type="similarity">
    <text evidence="1 4">Belongs to the 5-formyltetrahydrofolate cyclo-ligase family.</text>
</comment>
<keyword evidence="2 4" id="KW-0547">Nucleotide-binding</keyword>
<dbReference type="NCBIfam" id="TIGR02727">
    <property type="entry name" value="MTHFS_bact"/>
    <property type="match status" value="1"/>
</dbReference>
<dbReference type="PANTHER" id="PTHR23407:SF1">
    <property type="entry name" value="5-FORMYLTETRAHYDROFOLATE CYCLO-LIGASE"/>
    <property type="match status" value="1"/>
</dbReference>
<dbReference type="InterPro" id="IPR037171">
    <property type="entry name" value="NagB/RpiA_transferase-like"/>
</dbReference>
<organism evidence="5 6">
    <name type="scientific">Paraclostridium tenue</name>
    <dbReference type="NCBI Taxonomy" id="1737"/>
    <lineage>
        <taxon>Bacteria</taxon>
        <taxon>Bacillati</taxon>
        <taxon>Bacillota</taxon>
        <taxon>Clostridia</taxon>
        <taxon>Peptostreptococcales</taxon>
        <taxon>Peptostreptococcaceae</taxon>
        <taxon>Paraclostridium</taxon>
    </lineage>
</organism>
<comment type="cofactor">
    <cofactor evidence="4">
        <name>Mg(2+)</name>
        <dbReference type="ChEBI" id="CHEBI:18420"/>
    </cofactor>
</comment>
<dbReference type="RefSeq" id="WP_346046069.1">
    <property type="nucleotide sequence ID" value="NZ_BAAACP010000014.1"/>
</dbReference>
<proteinExistence type="inferred from homology"/>
<accession>A0ABN1M8Q9</accession>
<dbReference type="PIRSF" id="PIRSF006806">
    <property type="entry name" value="FTHF_cligase"/>
    <property type="match status" value="1"/>
</dbReference>
<comment type="catalytic activity">
    <reaction evidence="4">
        <text>(6S)-5-formyl-5,6,7,8-tetrahydrofolate + ATP = (6R)-5,10-methenyltetrahydrofolate + ADP + phosphate</text>
        <dbReference type="Rhea" id="RHEA:10488"/>
        <dbReference type="ChEBI" id="CHEBI:30616"/>
        <dbReference type="ChEBI" id="CHEBI:43474"/>
        <dbReference type="ChEBI" id="CHEBI:57455"/>
        <dbReference type="ChEBI" id="CHEBI:57457"/>
        <dbReference type="ChEBI" id="CHEBI:456216"/>
        <dbReference type="EC" id="6.3.3.2"/>
    </reaction>
</comment>
<protein>
    <recommendedName>
        <fullName evidence="4">5-formyltetrahydrofolate cyclo-ligase</fullName>
        <ecNumber evidence="4">6.3.3.2</ecNumber>
    </recommendedName>
</protein>
<dbReference type="InterPro" id="IPR024185">
    <property type="entry name" value="FTHF_cligase-like_sf"/>
</dbReference>
<gene>
    <name evidence="5" type="ORF">GCM10008917_22790</name>
</gene>
<dbReference type="InterPro" id="IPR002698">
    <property type="entry name" value="FTHF_cligase"/>
</dbReference>
<evidence type="ECO:0000256" key="2">
    <source>
        <dbReference type="ARBA" id="ARBA00022741"/>
    </source>
</evidence>
<dbReference type="EMBL" id="BAAACP010000014">
    <property type="protein sequence ID" value="GAA0865410.1"/>
    <property type="molecule type" value="Genomic_DNA"/>
</dbReference>
<comment type="caution">
    <text evidence="5">The sequence shown here is derived from an EMBL/GenBank/DDBJ whole genome shotgun (WGS) entry which is preliminary data.</text>
</comment>
<reference evidence="5 6" key="1">
    <citation type="journal article" date="2019" name="Int. J. Syst. Evol. Microbiol.">
        <title>The Global Catalogue of Microorganisms (GCM) 10K type strain sequencing project: providing services to taxonomists for standard genome sequencing and annotation.</title>
        <authorList>
            <consortium name="The Broad Institute Genomics Platform"/>
            <consortium name="The Broad Institute Genome Sequencing Center for Infectious Disease"/>
            <person name="Wu L."/>
            <person name="Ma J."/>
        </authorList>
    </citation>
    <scope>NUCLEOTIDE SEQUENCE [LARGE SCALE GENOMIC DNA]</scope>
    <source>
        <strain evidence="5 6">JCM 6486</strain>
    </source>
</reference>
<dbReference type="Gene3D" id="3.40.50.10420">
    <property type="entry name" value="NagB/RpiA/CoA transferase-like"/>
    <property type="match status" value="1"/>
</dbReference>
<dbReference type="PANTHER" id="PTHR23407">
    <property type="entry name" value="ATPASE INHIBITOR/5-FORMYLTETRAHYDROFOLATE CYCLO-LIGASE"/>
    <property type="match status" value="1"/>
</dbReference>
<keyword evidence="4" id="KW-0479">Metal-binding</keyword>
<evidence type="ECO:0000256" key="3">
    <source>
        <dbReference type="ARBA" id="ARBA00022840"/>
    </source>
</evidence>
<dbReference type="Proteomes" id="UP001400965">
    <property type="component" value="Unassembled WGS sequence"/>
</dbReference>
<evidence type="ECO:0000313" key="6">
    <source>
        <dbReference type="Proteomes" id="UP001400965"/>
    </source>
</evidence>
<dbReference type="EC" id="6.3.3.2" evidence="4"/>
<keyword evidence="6" id="KW-1185">Reference proteome</keyword>
<dbReference type="Pfam" id="PF01812">
    <property type="entry name" value="5-FTHF_cyc-lig"/>
    <property type="match status" value="1"/>
</dbReference>
<dbReference type="SUPFAM" id="SSF100950">
    <property type="entry name" value="NagB/RpiA/CoA transferase-like"/>
    <property type="match status" value="1"/>
</dbReference>
<evidence type="ECO:0000256" key="1">
    <source>
        <dbReference type="ARBA" id="ARBA00010638"/>
    </source>
</evidence>
<sequence>MKNDFRKKVIELRKNKSNDFVIKNSNKIITTLLSLEEVKKASTIMLYLDFNNEVKTDYLVNTLINLGKKVLVPITIKENKTLIPSEIKNLNSETKIGTYGIREPKKEFIRENNIDSIDILIVPAVAFDVNKYRLGYGGGFYDRFIEKLRSDTLTIGLAFEFQIFNSIPKESHDAQLNYVVTEKRIIK</sequence>
<name>A0ABN1M8Q9_9FIRM</name>
<evidence type="ECO:0000256" key="4">
    <source>
        <dbReference type="RuleBase" id="RU361279"/>
    </source>
</evidence>
<keyword evidence="4" id="KW-0460">Magnesium</keyword>